<keyword evidence="2" id="KW-1185">Reference proteome</keyword>
<dbReference type="GO" id="GO:0097191">
    <property type="term" value="P:extrinsic apoptotic signaling pathway"/>
    <property type="evidence" value="ECO:0007669"/>
    <property type="project" value="TreeGrafter"/>
</dbReference>
<gene>
    <name evidence="1" type="ORF">KPH14_009633</name>
</gene>
<evidence type="ECO:0000313" key="1">
    <source>
        <dbReference type="EMBL" id="KAK2583713.1"/>
    </source>
</evidence>
<comment type="caution">
    <text evidence="1">The sequence shown here is derived from an EMBL/GenBank/DDBJ whole genome shotgun (WGS) entry which is preliminary data.</text>
</comment>
<organism evidence="1 2">
    <name type="scientific">Odynerus spinipes</name>
    <dbReference type="NCBI Taxonomy" id="1348599"/>
    <lineage>
        <taxon>Eukaryota</taxon>
        <taxon>Metazoa</taxon>
        <taxon>Ecdysozoa</taxon>
        <taxon>Arthropoda</taxon>
        <taxon>Hexapoda</taxon>
        <taxon>Insecta</taxon>
        <taxon>Pterygota</taxon>
        <taxon>Neoptera</taxon>
        <taxon>Endopterygota</taxon>
        <taxon>Hymenoptera</taxon>
        <taxon>Apocrita</taxon>
        <taxon>Aculeata</taxon>
        <taxon>Vespoidea</taxon>
        <taxon>Vespidae</taxon>
        <taxon>Eumeninae</taxon>
        <taxon>Odynerus</taxon>
    </lineage>
</organism>
<evidence type="ECO:0008006" key="3">
    <source>
        <dbReference type="Google" id="ProtNLM"/>
    </source>
</evidence>
<protein>
    <recommendedName>
        <fullName evidence="3">Apoptosis regulatory protein Siva</fullName>
    </recommendedName>
</protein>
<proteinExistence type="predicted"/>
<dbReference type="PANTHER" id="PTHR14365:SF1">
    <property type="entry name" value="APOPTOSIS REGULATORY PROTEIN SIVA"/>
    <property type="match status" value="1"/>
</dbReference>
<dbReference type="InterPro" id="IPR022773">
    <property type="entry name" value="Siva"/>
</dbReference>
<accession>A0AAD9VQX8</accession>
<sequence>MPKRPCPFEENLLPQLKIHVGQKEINNGVSKEERMKEVYDKTLNLLKEGVRVYSQKLSTSQLDLTELSPSKITSRETKSERTLKQMVLNNKLELQSGKKVISDAQADLCGCCRVIDSRSINKCYYCDQILCSYCLTHCMKCSESFCQNCSLPTYDSEENTNIHLLKSTIRMESINIATLDTFCESRSSKEDRSR</sequence>
<evidence type="ECO:0000313" key="2">
    <source>
        <dbReference type="Proteomes" id="UP001258017"/>
    </source>
</evidence>
<name>A0AAD9VQX8_9HYME</name>
<reference evidence="1" key="1">
    <citation type="submission" date="2021-08" db="EMBL/GenBank/DDBJ databases">
        <authorList>
            <person name="Misof B."/>
            <person name="Oliver O."/>
            <person name="Podsiadlowski L."/>
            <person name="Donath A."/>
            <person name="Peters R."/>
            <person name="Mayer C."/>
            <person name="Rust J."/>
            <person name="Gunkel S."/>
            <person name="Lesny P."/>
            <person name="Martin S."/>
            <person name="Oeyen J.P."/>
            <person name="Petersen M."/>
            <person name="Panagiotis P."/>
            <person name="Wilbrandt J."/>
            <person name="Tanja T."/>
        </authorList>
    </citation>
    <scope>NUCLEOTIDE SEQUENCE</scope>
    <source>
        <strain evidence="1">GBR_01_08_01A</strain>
        <tissue evidence="1">Thorax + abdomen</tissue>
    </source>
</reference>
<dbReference type="GO" id="GO:0005175">
    <property type="term" value="F:CD27 receptor binding"/>
    <property type="evidence" value="ECO:0007669"/>
    <property type="project" value="TreeGrafter"/>
</dbReference>
<dbReference type="PANTHER" id="PTHR14365">
    <property type="entry name" value="APOPTOSIS REGULATORY PROTEIN SIVA"/>
    <property type="match status" value="1"/>
</dbReference>
<dbReference type="Pfam" id="PF05458">
    <property type="entry name" value="Siva"/>
    <property type="match status" value="1"/>
</dbReference>
<dbReference type="EMBL" id="JAIFRP010000030">
    <property type="protein sequence ID" value="KAK2583713.1"/>
    <property type="molecule type" value="Genomic_DNA"/>
</dbReference>
<dbReference type="AlphaFoldDB" id="A0AAD9VQX8"/>
<reference evidence="1" key="2">
    <citation type="journal article" date="2023" name="Commun. Biol.">
        <title>Intrasexual cuticular hydrocarbon dimorphism in a wasp sheds light on hydrocarbon biosynthesis genes in Hymenoptera.</title>
        <authorList>
            <person name="Moris V.C."/>
            <person name="Podsiadlowski L."/>
            <person name="Martin S."/>
            <person name="Oeyen J.P."/>
            <person name="Donath A."/>
            <person name="Petersen M."/>
            <person name="Wilbrandt J."/>
            <person name="Misof B."/>
            <person name="Liedtke D."/>
            <person name="Thamm M."/>
            <person name="Scheiner R."/>
            <person name="Schmitt T."/>
            <person name="Niehuis O."/>
        </authorList>
    </citation>
    <scope>NUCLEOTIDE SEQUENCE</scope>
    <source>
        <strain evidence="1">GBR_01_08_01A</strain>
    </source>
</reference>
<dbReference type="Proteomes" id="UP001258017">
    <property type="component" value="Unassembled WGS sequence"/>
</dbReference>